<dbReference type="CDD" id="cd00118">
    <property type="entry name" value="LysM"/>
    <property type="match status" value="1"/>
</dbReference>
<dbReference type="Pfam" id="PF03704">
    <property type="entry name" value="BTAD"/>
    <property type="match status" value="1"/>
</dbReference>
<dbReference type="InterPro" id="IPR036779">
    <property type="entry name" value="LysM_dom_sf"/>
</dbReference>
<dbReference type="Gene3D" id="3.10.350.10">
    <property type="entry name" value="LysM domain"/>
    <property type="match status" value="1"/>
</dbReference>
<feature type="region of interest" description="Disordered" evidence="1">
    <location>
        <begin position="139"/>
        <end position="192"/>
    </location>
</feature>
<protein>
    <submittedName>
        <fullName evidence="4">LysM peptidoglycan-binding domain-containing protein</fullName>
    </submittedName>
</protein>
<dbReference type="InterPro" id="IPR011990">
    <property type="entry name" value="TPR-like_helical_dom_sf"/>
</dbReference>
<dbReference type="RefSeq" id="WP_151595238.1">
    <property type="nucleotide sequence ID" value="NZ_WBMS02000015.1"/>
</dbReference>
<feature type="domain" description="LysM" evidence="3">
    <location>
        <begin position="193"/>
        <end position="250"/>
    </location>
</feature>
<dbReference type="AlphaFoldDB" id="A0A6I4MFI6"/>
<keyword evidence="2" id="KW-0472">Membrane</keyword>
<dbReference type="InterPro" id="IPR005158">
    <property type="entry name" value="BTAD"/>
</dbReference>
<dbReference type="PROSITE" id="PS51782">
    <property type="entry name" value="LYSM"/>
    <property type="match status" value="1"/>
</dbReference>
<gene>
    <name evidence="4" type="ORF">F8568_020685</name>
</gene>
<dbReference type="InterPro" id="IPR036388">
    <property type="entry name" value="WH-like_DNA-bd_sf"/>
</dbReference>
<evidence type="ECO:0000256" key="1">
    <source>
        <dbReference type="SAM" id="MobiDB-lite"/>
    </source>
</evidence>
<sequence>MTYTGTSRLADFARGLGALTLFACLLVGFPIGMYKMMGSPIPDRMPSWEEVRITLMRPDDDGQFFIAVLTLIGWGAWLLFVLTSIIEAIRYLADCSTAILRGPIRPLQQLIRDLATMATLTFSTVASIANSASAAAQTHAATGVHAATDPEPNAPGRSTHGHETPAPEPTTSDWTPLLAAQTPPAQGSERPWRTHTIEHGDTLWDLAQRTYGSGVLYPKIFESSQRVDQPDGVPALTDPDDLYPGQRVRLPRLGEPGSTSSPSRTTSTDKAALSGPSQQQETSDAPAPAPPRSPSAKTTPSRVPTPVVAPPADHPVSPSPSTPSHQDDHRSPLAVTLPSGSRIGLGLAAALSAAVAATRLHRRRRRPINTDPTSYGSPAELPIPAPVLKARQAHMATYADHDAPLPSDGELAYEELLAEGPNSLVIGTCGDRPVSVPLPGLSLGLSGDGAHAAVRAIATELVPKARRYHAEIIIPQADAQVLFPGADIAGLSTALEGLIITPSLSSAIERLEAELLRRGRMLQADELPDVPALRVEDPGEPLPTMLLVAKVPEHGDAAVHALAALGRRYCIGALILGAWQAGTSLDLAADGTVTAAHGPDSDQFVQARLFHLTADDAAGMLQTIQTANGSEPDVSASPQAADTPSEPVPPSVTSLVPPPRRVAEGHRAPARLQVLGPVLLHTADGPIATGLRKGARHLLGYLALHPKGVTRDQAIGALWPDATPQSGVNRFNSATSSIRGVLRTATGLTEPRFLIHTAGRYRIDHDLVDVDLWQLTATLADAKRAVADEDADNRINALALVSDLYTGGFADDFEFAWAETYREHLRRTVVDALGHFVQLVKEDKPESALATLERAITLDLYTEPLYQEIMRLQARLGRSDAVQRTYRLLELRLDEIDAEPCEETSRLLADLRQPRPLSGRRPSKASE</sequence>
<dbReference type="SUPFAM" id="SSF48452">
    <property type="entry name" value="TPR-like"/>
    <property type="match status" value="1"/>
</dbReference>
<feature type="region of interest" description="Disordered" evidence="1">
    <location>
        <begin position="628"/>
        <end position="655"/>
    </location>
</feature>
<dbReference type="Gene3D" id="1.25.40.10">
    <property type="entry name" value="Tetratricopeptide repeat domain"/>
    <property type="match status" value="1"/>
</dbReference>
<keyword evidence="2" id="KW-1133">Transmembrane helix</keyword>
<feature type="compositionally biased region" description="Pro residues" evidence="1">
    <location>
        <begin position="307"/>
        <end position="321"/>
    </location>
</feature>
<feature type="region of interest" description="Disordered" evidence="1">
    <location>
        <begin position="225"/>
        <end position="337"/>
    </location>
</feature>
<dbReference type="PANTHER" id="PTHR35807">
    <property type="entry name" value="TRANSCRIPTIONAL REGULATOR REDD-RELATED"/>
    <property type="match status" value="1"/>
</dbReference>
<comment type="caution">
    <text evidence="4">The sequence shown here is derived from an EMBL/GenBank/DDBJ whole genome shotgun (WGS) entry which is preliminary data.</text>
</comment>
<dbReference type="Proteomes" id="UP000462055">
    <property type="component" value="Unassembled WGS sequence"/>
</dbReference>
<dbReference type="Gene3D" id="1.10.10.10">
    <property type="entry name" value="Winged helix-like DNA-binding domain superfamily/Winged helix DNA-binding domain"/>
    <property type="match status" value="1"/>
</dbReference>
<dbReference type="InterPro" id="IPR018392">
    <property type="entry name" value="LysM"/>
</dbReference>
<dbReference type="SMART" id="SM01043">
    <property type="entry name" value="BTAD"/>
    <property type="match status" value="1"/>
</dbReference>
<feature type="compositionally biased region" description="Pro residues" evidence="1">
    <location>
        <begin position="646"/>
        <end position="655"/>
    </location>
</feature>
<feature type="compositionally biased region" description="Low complexity" evidence="1">
    <location>
        <begin position="258"/>
        <end position="268"/>
    </location>
</feature>
<feature type="region of interest" description="Disordered" evidence="1">
    <location>
        <begin position="362"/>
        <end position="381"/>
    </location>
</feature>
<evidence type="ECO:0000259" key="3">
    <source>
        <dbReference type="PROSITE" id="PS51782"/>
    </source>
</evidence>
<dbReference type="InterPro" id="IPR051677">
    <property type="entry name" value="AfsR-DnrI-RedD_regulator"/>
</dbReference>
<reference evidence="4" key="1">
    <citation type="submission" date="2019-12" db="EMBL/GenBank/DDBJ databases">
        <title>Actinomadura physcomitrii sp. nov., a novel actinomycete isolated from moss [Physcomitrium sphaericum (Ludw) Fuernr].</title>
        <authorList>
            <person name="Zhuang X."/>
        </authorList>
    </citation>
    <scope>NUCLEOTIDE SEQUENCE [LARGE SCALE GENOMIC DNA]</scope>
    <source>
        <strain evidence="4">LD22</strain>
    </source>
</reference>
<dbReference type="EMBL" id="WBMS02000015">
    <property type="protein sequence ID" value="MWA02747.1"/>
    <property type="molecule type" value="Genomic_DNA"/>
</dbReference>
<evidence type="ECO:0000313" key="5">
    <source>
        <dbReference type="Proteomes" id="UP000462055"/>
    </source>
</evidence>
<organism evidence="4 5">
    <name type="scientific">Actinomadura physcomitrii</name>
    <dbReference type="NCBI Taxonomy" id="2650748"/>
    <lineage>
        <taxon>Bacteria</taxon>
        <taxon>Bacillati</taxon>
        <taxon>Actinomycetota</taxon>
        <taxon>Actinomycetes</taxon>
        <taxon>Streptosporangiales</taxon>
        <taxon>Thermomonosporaceae</taxon>
        <taxon>Actinomadura</taxon>
    </lineage>
</organism>
<accession>A0A6I4MFI6</accession>
<name>A0A6I4MFI6_9ACTN</name>
<keyword evidence="5" id="KW-1185">Reference proteome</keyword>
<proteinExistence type="predicted"/>
<feature type="transmembrane region" description="Helical" evidence="2">
    <location>
        <begin position="12"/>
        <end position="34"/>
    </location>
</feature>
<evidence type="ECO:0000313" key="4">
    <source>
        <dbReference type="EMBL" id="MWA02747.1"/>
    </source>
</evidence>
<feature type="transmembrane region" description="Helical" evidence="2">
    <location>
        <begin position="64"/>
        <end position="86"/>
    </location>
</feature>
<evidence type="ECO:0000256" key="2">
    <source>
        <dbReference type="SAM" id="Phobius"/>
    </source>
</evidence>
<feature type="region of interest" description="Disordered" evidence="1">
    <location>
        <begin position="905"/>
        <end position="927"/>
    </location>
</feature>
<keyword evidence="2" id="KW-0812">Transmembrane</keyword>